<dbReference type="RefSeq" id="WP_260561573.1">
    <property type="nucleotide sequence ID" value="NZ_BAABEC010000163.1"/>
</dbReference>
<gene>
    <name evidence="7" type="primary">lgt</name>
    <name evidence="8" type="ORF">N0D28_06605</name>
</gene>
<evidence type="ECO:0000256" key="1">
    <source>
        <dbReference type="ARBA" id="ARBA00007150"/>
    </source>
</evidence>
<reference evidence="8" key="1">
    <citation type="submission" date="2022-09" db="EMBL/GenBank/DDBJ databases">
        <title>genome sequence of Deinococcus rubellus.</title>
        <authorList>
            <person name="Srinivasan S."/>
        </authorList>
    </citation>
    <scope>NUCLEOTIDE SEQUENCE</scope>
    <source>
        <strain evidence="8">Ant6</strain>
    </source>
</reference>
<keyword evidence="8" id="KW-0328">Glycosyltransferase</keyword>
<feature type="transmembrane region" description="Helical" evidence="7">
    <location>
        <begin position="116"/>
        <end position="136"/>
    </location>
</feature>
<protein>
    <recommendedName>
        <fullName evidence="7">Phosphatidylglycerol--prolipoprotein diacylglyceryl transferase</fullName>
        <ecNumber evidence="7">2.5.1.145</ecNumber>
    </recommendedName>
</protein>
<dbReference type="InterPro" id="IPR001640">
    <property type="entry name" value="Lgt"/>
</dbReference>
<sequence>MHPVFLQIGNFSIAWYGVLMTLGIFIGAVIGTRMVRRRGLNEQLFSDMILWPLVIGFIGARLTFVATSWELFSGKSGLALLYDVINIRQGGISIHGGLIAGVGMLYYMARRHRVNFYQYADMFVPGIGFAIVGGRLGNIMNGSDTVGRVTDWAVGYRWPDWARGFHDAMCNPATEENLVQYCKTINGQLVMTAPVHFTQLYGIIIGIMLIVASAFWMRSRHPGWAFWQFWLWYSILRAGWEETFRLNPLSPNIYLNEGLSNPGIGLLTLTQVLSIPLIVVSIYMLWRVARQPEIPFGKPAPAAGQPVKSETGQS</sequence>
<feature type="transmembrane region" description="Helical" evidence="7">
    <location>
        <begin position="48"/>
        <end position="72"/>
    </location>
</feature>
<feature type="transmembrane region" description="Helical" evidence="7">
    <location>
        <begin position="92"/>
        <end position="109"/>
    </location>
</feature>
<keyword evidence="6 7" id="KW-0472">Membrane</keyword>
<comment type="similarity">
    <text evidence="1 7">Belongs to the Lgt family.</text>
</comment>
<evidence type="ECO:0000256" key="6">
    <source>
        <dbReference type="ARBA" id="ARBA00023136"/>
    </source>
</evidence>
<comment type="function">
    <text evidence="7">Catalyzes the transfer of the diacylglyceryl group from phosphatidylglycerol to the sulfhydryl group of the N-terminal cysteine of a prolipoprotein, the first step in the formation of mature lipoproteins.</text>
</comment>
<keyword evidence="5 7" id="KW-1133">Transmembrane helix</keyword>
<evidence type="ECO:0000256" key="2">
    <source>
        <dbReference type="ARBA" id="ARBA00022475"/>
    </source>
</evidence>
<keyword evidence="3 7" id="KW-0808">Transferase</keyword>
<comment type="pathway">
    <text evidence="7">Protein modification; lipoprotein biosynthesis (diacylglyceryl transfer).</text>
</comment>
<keyword evidence="9" id="KW-1185">Reference proteome</keyword>
<dbReference type="EC" id="2.5.1.145" evidence="7"/>
<feature type="transmembrane region" description="Helical" evidence="7">
    <location>
        <begin position="264"/>
        <end position="286"/>
    </location>
</feature>
<feature type="transmembrane region" description="Helical" evidence="7">
    <location>
        <begin position="199"/>
        <end position="217"/>
    </location>
</feature>
<evidence type="ECO:0000256" key="4">
    <source>
        <dbReference type="ARBA" id="ARBA00022692"/>
    </source>
</evidence>
<evidence type="ECO:0000256" key="3">
    <source>
        <dbReference type="ARBA" id="ARBA00022679"/>
    </source>
</evidence>
<dbReference type="Pfam" id="PF01790">
    <property type="entry name" value="LGT"/>
    <property type="match status" value="1"/>
</dbReference>
<accession>A0ABY5YNJ4</accession>
<dbReference type="PANTHER" id="PTHR30589">
    <property type="entry name" value="PROLIPOPROTEIN DIACYLGLYCERYL TRANSFERASE"/>
    <property type="match status" value="1"/>
</dbReference>
<proteinExistence type="inferred from homology"/>
<dbReference type="Proteomes" id="UP001060261">
    <property type="component" value="Chromosome"/>
</dbReference>
<dbReference type="PANTHER" id="PTHR30589:SF0">
    <property type="entry name" value="PHOSPHATIDYLGLYCEROL--PROLIPOPROTEIN DIACYLGLYCERYL TRANSFERASE"/>
    <property type="match status" value="1"/>
</dbReference>
<name>A0ABY5YNJ4_9DEIO</name>
<evidence type="ECO:0000256" key="7">
    <source>
        <dbReference type="HAMAP-Rule" id="MF_01147"/>
    </source>
</evidence>
<evidence type="ECO:0000313" key="9">
    <source>
        <dbReference type="Proteomes" id="UP001060261"/>
    </source>
</evidence>
<feature type="transmembrane region" description="Helical" evidence="7">
    <location>
        <begin position="224"/>
        <end position="240"/>
    </location>
</feature>
<dbReference type="NCBIfam" id="NF000784">
    <property type="entry name" value="PRK00052.4-5"/>
    <property type="match status" value="1"/>
</dbReference>
<evidence type="ECO:0000256" key="5">
    <source>
        <dbReference type="ARBA" id="ARBA00022989"/>
    </source>
</evidence>
<comment type="subcellular location">
    <subcellularLocation>
        <location evidence="7">Cell membrane</location>
        <topology evidence="7">Multi-pass membrane protein</topology>
    </subcellularLocation>
</comment>
<keyword evidence="4 7" id="KW-0812">Transmembrane</keyword>
<dbReference type="HAMAP" id="MF_01147">
    <property type="entry name" value="Lgt"/>
    <property type="match status" value="1"/>
</dbReference>
<comment type="catalytic activity">
    <reaction evidence="7">
        <text>L-cysteinyl-[prolipoprotein] + a 1,2-diacyl-sn-glycero-3-phospho-(1'-sn-glycerol) = an S-1,2-diacyl-sn-glyceryl-L-cysteinyl-[prolipoprotein] + sn-glycerol 1-phosphate + H(+)</text>
        <dbReference type="Rhea" id="RHEA:56712"/>
        <dbReference type="Rhea" id="RHEA-COMP:14679"/>
        <dbReference type="Rhea" id="RHEA-COMP:14680"/>
        <dbReference type="ChEBI" id="CHEBI:15378"/>
        <dbReference type="ChEBI" id="CHEBI:29950"/>
        <dbReference type="ChEBI" id="CHEBI:57685"/>
        <dbReference type="ChEBI" id="CHEBI:64716"/>
        <dbReference type="ChEBI" id="CHEBI:140658"/>
        <dbReference type="EC" id="2.5.1.145"/>
    </reaction>
</comment>
<evidence type="ECO:0000313" key="8">
    <source>
        <dbReference type="EMBL" id="UWX65318.1"/>
    </source>
</evidence>
<feature type="binding site" evidence="7">
    <location>
        <position position="135"/>
    </location>
    <ligand>
        <name>a 1,2-diacyl-sn-glycero-3-phospho-(1'-sn-glycerol)</name>
        <dbReference type="ChEBI" id="CHEBI:64716"/>
    </ligand>
</feature>
<dbReference type="EMBL" id="CP104213">
    <property type="protein sequence ID" value="UWX65318.1"/>
    <property type="molecule type" value="Genomic_DNA"/>
</dbReference>
<organism evidence="8 9">
    <name type="scientific">Deinococcus rubellus</name>
    <dbReference type="NCBI Taxonomy" id="1889240"/>
    <lineage>
        <taxon>Bacteria</taxon>
        <taxon>Thermotogati</taxon>
        <taxon>Deinococcota</taxon>
        <taxon>Deinococci</taxon>
        <taxon>Deinococcales</taxon>
        <taxon>Deinococcaceae</taxon>
        <taxon>Deinococcus</taxon>
    </lineage>
</organism>
<dbReference type="GO" id="GO:0016757">
    <property type="term" value="F:glycosyltransferase activity"/>
    <property type="evidence" value="ECO:0007669"/>
    <property type="project" value="UniProtKB-KW"/>
</dbReference>
<keyword evidence="2 7" id="KW-1003">Cell membrane</keyword>
<feature type="transmembrane region" description="Helical" evidence="7">
    <location>
        <begin position="13"/>
        <end position="36"/>
    </location>
</feature>